<dbReference type="Gene3D" id="1.10.10.10">
    <property type="entry name" value="Winged helix-like DNA-binding domain superfamily/Winged helix DNA-binding domain"/>
    <property type="match status" value="1"/>
</dbReference>
<dbReference type="InterPro" id="IPR013196">
    <property type="entry name" value="HTH_11"/>
</dbReference>
<evidence type="ECO:0000259" key="2">
    <source>
        <dbReference type="Pfam" id="PF02829"/>
    </source>
</evidence>
<dbReference type="PANTHER" id="PTHR40068:SF1">
    <property type="entry name" value="TRANSCRIPTION REPRESSOR NIAR-RELATED"/>
    <property type="match status" value="1"/>
</dbReference>
<evidence type="ECO:0000259" key="3">
    <source>
        <dbReference type="Pfam" id="PF08279"/>
    </source>
</evidence>
<dbReference type="InterPro" id="IPR026043">
    <property type="entry name" value="NadR"/>
</dbReference>
<dbReference type="SUPFAM" id="SSF46785">
    <property type="entry name" value="Winged helix' DNA-binding domain"/>
    <property type="match status" value="1"/>
</dbReference>
<evidence type="ECO:0000256" key="1">
    <source>
        <dbReference type="PIRSR" id="PIRSR037847-1"/>
    </source>
</evidence>
<keyword evidence="5" id="KW-1185">Reference proteome</keyword>
<proteinExistence type="predicted"/>
<dbReference type="Pfam" id="PF02829">
    <property type="entry name" value="3H"/>
    <property type="match status" value="1"/>
</dbReference>
<reference evidence="4" key="1">
    <citation type="submission" date="2020-07" db="EMBL/GenBank/DDBJ databases">
        <title>Genomic analysis of a strain of Sedimentibacter Hydroxybenzoicus DSM7310.</title>
        <authorList>
            <person name="Ma S."/>
        </authorList>
    </citation>
    <scope>NUCLEOTIDE SEQUENCE</scope>
    <source>
        <strain evidence="4">DSM 7310</strain>
    </source>
</reference>
<dbReference type="GO" id="GO:0046872">
    <property type="term" value="F:metal ion binding"/>
    <property type="evidence" value="ECO:0007669"/>
    <property type="project" value="UniProtKB-KW"/>
</dbReference>
<dbReference type="InterPro" id="IPR035922">
    <property type="entry name" value="3H_dom_sf"/>
</dbReference>
<dbReference type="Proteomes" id="UP000611629">
    <property type="component" value="Unassembled WGS sequence"/>
</dbReference>
<dbReference type="InterPro" id="IPR004173">
    <property type="entry name" value="3H_domain"/>
</dbReference>
<dbReference type="RefSeq" id="WP_179238564.1">
    <property type="nucleotide sequence ID" value="NZ_JACBNQ010000014.1"/>
</dbReference>
<protein>
    <submittedName>
        <fullName evidence="4">Transcription repressor NadR</fullName>
    </submittedName>
</protein>
<evidence type="ECO:0000313" key="5">
    <source>
        <dbReference type="Proteomes" id="UP000611629"/>
    </source>
</evidence>
<sequence length="170" mass="19250">MTSEKRRENIESILKKSNEPITATALAKEFSVSRQVIVGDIALMRAAGLKISATPRGYIFDSDKENQICFTVACQHDNENMANELYVIVDNGGTIFDVTVEHPIYGQISGELRISSRYEADMFLENIRSNKAQPLMKLTGGIHLHKIKCNSENEKKRIIETLKKEQIMFE</sequence>
<dbReference type="Pfam" id="PF08279">
    <property type="entry name" value="HTH_11"/>
    <property type="match status" value="1"/>
</dbReference>
<feature type="domain" description="Helix-turn-helix type 11" evidence="3">
    <location>
        <begin position="6"/>
        <end position="59"/>
    </location>
</feature>
<dbReference type="PIRSF" id="PIRSF037847">
    <property type="entry name" value="NiaR"/>
    <property type="match status" value="1"/>
</dbReference>
<keyword evidence="1" id="KW-0479">Metal-binding</keyword>
<feature type="domain" description="3H" evidence="2">
    <location>
        <begin position="72"/>
        <end position="167"/>
    </location>
</feature>
<feature type="binding site" evidence="1">
    <location>
        <position position="76"/>
    </location>
    <ligand>
        <name>Ni(2+)</name>
        <dbReference type="ChEBI" id="CHEBI:49786"/>
    </ligand>
</feature>
<feature type="binding site" evidence="1">
    <location>
        <position position="143"/>
    </location>
    <ligand>
        <name>Ni(2+)</name>
        <dbReference type="ChEBI" id="CHEBI:49786"/>
    </ligand>
</feature>
<feature type="binding site" evidence="1">
    <location>
        <position position="145"/>
    </location>
    <ligand>
        <name>Ni(2+)</name>
        <dbReference type="ChEBI" id="CHEBI:49786"/>
    </ligand>
</feature>
<dbReference type="AlphaFoldDB" id="A0A974GX32"/>
<keyword evidence="1" id="KW-0533">Nickel</keyword>
<dbReference type="PANTHER" id="PTHR40068">
    <property type="entry name" value="TRANSCRIPTION REPRESSOR NIAR-RELATED"/>
    <property type="match status" value="1"/>
</dbReference>
<gene>
    <name evidence="4" type="ORF">HZF24_11975</name>
</gene>
<dbReference type="SUPFAM" id="SSF75500">
    <property type="entry name" value="Putative transcriptional regulator TM1602, C-terminal domain"/>
    <property type="match status" value="1"/>
</dbReference>
<dbReference type="InterPro" id="IPR036388">
    <property type="entry name" value="WH-like_DNA-bd_sf"/>
</dbReference>
<dbReference type="InterPro" id="IPR036390">
    <property type="entry name" value="WH_DNA-bd_sf"/>
</dbReference>
<comment type="caution">
    <text evidence="4">The sequence shown here is derived from an EMBL/GenBank/DDBJ whole genome shotgun (WGS) entry which is preliminary data.</text>
</comment>
<dbReference type="Gene3D" id="3.30.1340.20">
    <property type="entry name" value="3H domain"/>
    <property type="match status" value="1"/>
</dbReference>
<accession>A0A974GX32</accession>
<feature type="binding site" evidence="1">
    <location>
        <position position="84"/>
    </location>
    <ligand>
        <name>Ni(2+)</name>
        <dbReference type="ChEBI" id="CHEBI:49786"/>
    </ligand>
</feature>
<name>A0A974GX32_SEDHY</name>
<evidence type="ECO:0000313" key="4">
    <source>
        <dbReference type="EMBL" id="NYB74856.1"/>
    </source>
</evidence>
<organism evidence="4 5">
    <name type="scientific">Sedimentibacter hydroxybenzoicus DSM 7310</name>
    <dbReference type="NCBI Taxonomy" id="1123245"/>
    <lineage>
        <taxon>Bacteria</taxon>
        <taxon>Bacillati</taxon>
        <taxon>Bacillota</taxon>
        <taxon>Tissierellia</taxon>
        <taxon>Sedimentibacter</taxon>
    </lineage>
</organism>
<dbReference type="EMBL" id="JACBNQ010000014">
    <property type="protein sequence ID" value="NYB74856.1"/>
    <property type="molecule type" value="Genomic_DNA"/>
</dbReference>